<dbReference type="Proteomes" id="UP000199705">
    <property type="component" value="Unassembled WGS sequence"/>
</dbReference>
<dbReference type="Gene3D" id="3.40.50.12370">
    <property type="match status" value="1"/>
</dbReference>
<organism evidence="1 2">
    <name type="scientific">Mucilaginibacter gossypii</name>
    <dbReference type="NCBI Taxonomy" id="551996"/>
    <lineage>
        <taxon>Bacteria</taxon>
        <taxon>Pseudomonadati</taxon>
        <taxon>Bacteroidota</taxon>
        <taxon>Sphingobacteriia</taxon>
        <taxon>Sphingobacteriales</taxon>
        <taxon>Sphingobacteriaceae</taxon>
        <taxon>Mucilaginibacter</taxon>
    </lineage>
</organism>
<dbReference type="AlphaFoldDB" id="A0A1G7U4H4"/>
<dbReference type="RefSeq" id="WP_091164364.1">
    <property type="nucleotide sequence ID" value="NZ_FNCG01000003.1"/>
</dbReference>
<dbReference type="EMBL" id="FNCG01000003">
    <property type="protein sequence ID" value="SDG42161.1"/>
    <property type="molecule type" value="Genomic_DNA"/>
</dbReference>
<gene>
    <name evidence="1" type="ORF">SAMN05192573_103361</name>
</gene>
<keyword evidence="2" id="KW-1185">Reference proteome</keyword>
<evidence type="ECO:0000313" key="2">
    <source>
        <dbReference type="Proteomes" id="UP000199705"/>
    </source>
</evidence>
<protein>
    <recommendedName>
        <fullName evidence="3">Universal stress protein</fullName>
    </recommendedName>
</protein>
<dbReference type="SUPFAM" id="SSF52402">
    <property type="entry name" value="Adenine nucleotide alpha hydrolases-like"/>
    <property type="match status" value="1"/>
</dbReference>
<evidence type="ECO:0008006" key="3">
    <source>
        <dbReference type="Google" id="ProtNLM"/>
    </source>
</evidence>
<evidence type="ECO:0000313" key="1">
    <source>
        <dbReference type="EMBL" id="SDG42161.1"/>
    </source>
</evidence>
<sequence>MKKISAAFDGLKFSQATLDYAIELASRDHMVINGVFLEDFLYHSFDIFDMVGSQGVSGDKLNRLLRKDRTTCDRTIALFEKICAEKQVSYVVHKDKSFAINELIKESIYSDLTVINVVETLNHYHQERPAPFIKEFLASAQSPVLVVPPVYHSVKRIIILYDGHPSSVFALKTFNSLFPWAKKYPAEVVCVSQRPLALLPDGNLIGEYVRCHYDDLVTTQLTGDPEDVLLDWLKKADPGAVVVMGAYSRGAVSRMFNNSMANKLMEVLDLPLFIAHSK</sequence>
<dbReference type="STRING" id="551996.SAMN05192573_103361"/>
<name>A0A1G7U4H4_9SPHI</name>
<reference evidence="2" key="1">
    <citation type="submission" date="2016-10" db="EMBL/GenBank/DDBJ databases">
        <authorList>
            <person name="Varghese N."/>
            <person name="Submissions S."/>
        </authorList>
    </citation>
    <scope>NUCLEOTIDE SEQUENCE [LARGE SCALE GENOMIC DNA]</scope>
    <source>
        <strain evidence="2">Gh-67</strain>
    </source>
</reference>
<proteinExistence type="predicted"/>
<accession>A0A1G7U4H4</accession>